<dbReference type="Pfam" id="PF04402">
    <property type="entry name" value="SIMPL"/>
    <property type="match status" value="1"/>
</dbReference>
<dbReference type="RefSeq" id="WP_167367271.1">
    <property type="nucleotide sequence ID" value="NZ_MPRK01000135.1"/>
</dbReference>
<evidence type="ECO:0008006" key="4">
    <source>
        <dbReference type="Google" id="ProtNLM"/>
    </source>
</evidence>
<gene>
    <name evidence="2" type="ORF">BOW52_07520</name>
</gene>
<dbReference type="EMBL" id="MPRK01000135">
    <property type="protein sequence ID" value="OOZ39231.1"/>
    <property type="molecule type" value="Genomic_DNA"/>
</dbReference>
<feature type="chain" id="PRO_5012730044" description="SIMPL domain-containing protein" evidence="1">
    <location>
        <begin position="22"/>
        <end position="244"/>
    </location>
</feature>
<sequence>MRTLLAVLLLAILPFVGNTVAETSDAYNRVRLSAEAAQEIENDLLVAELYAEFQAGNAAHAAKEVNKAINWAVDEAKKIDGIEVRTLDYRTSAVYDKTRIKGWRASQSLHLESGDSEKLGELIAVLQEKLAMRNLGYQVSRSAKDAALKKLTDEAILAFRQRARQSASAFGFEDFRIVDVSINNGNVPPPVPYLRGNMMAMEAKAAPAAIEAGSSTLTVSVSGTIELFCNKTLGGYRCIQASTD</sequence>
<evidence type="ECO:0000313" key="3">
    <source>
        <dbReference type="Proteomes" id="UP000190198"/>
    </source>
</evidence>
<comment type="caution">
    <text evidence="2">The sequence shown here is derived from an EMBL/GenBank/DDBJ whole genome shotgun (WGS) entry which is preliminary data.</text>
</comment>
<proteinExistence type="predicted"/>
<dbReference type="PANTHER" id="PTHR34387:SF1">
    <property type="entry name" value="PERIPLASMIC IMMUNOGENIC PROTEIN"/>
    <property type="match status" value="1"/>
</dbReference>
<reference evidence="2 3" key="1">
    <citation type="submission" date="2016-11" db="EMBL/GenBank/DDBJ databases">
        <title>Mixed transmission modes and dynamic genome evolution in an obligate animal-bacterial symbiosis.</title>
        <authorList>
            <person name="Russell S.L."/>
            <person name="Corbett-Detig R.B."/>
            <person name="Cavanaugh C.M."/>
        </authorList>
    </citation>
    <scope>NUCLEOTIDE SEQUENCE [LARGE SCALE GENOMIC DNA]</scope>
    <source>
        <strain evidence="2">Sp-SM6</strain>
    </source>
</reference>
<evidence type="ECO:0000256" key="1">
    <source>
        <dbReference type="SAM" id="SignalP"/>
    </source>
</evidence>
<name>A0A1T2L2D5_9GAMM</name>
<dbReference type="Gene3D" id="3.30.70.2970">
    <property type="entry name" value="Protein of unknown function (DUF541), domain 2"/>
    <property type="match status" value="1"/>
</dbReference>
<feature type="signal peptide" evidence="1">
    <location>
        <begin position="1"/>
        <end position="21"/>
    </location>
</feature>
<keyword evidence="3" id="KW-1185">Reference proteome</keyword>
<dbReference type="PANTHER" id="PTHR34387">
    <property type="entry name" value="SLR1258 PROTEIN"/>
    <property type="match status" value="1"/>
</dbReference>
<dbReference type="Proteomes" id="UP000190198">
    <property type="component" value="Unassembled WGS sequence"/>
</dbReference>
<dbReference type="AlphaFoldDB" id="A0A1T2L2D5"/>
<protein>
    <recommendedName>
        <fullName evidence="4">SIMPL domain-containing protein</fullName>
    </recommendedName>
</protein>
<dbReference type="InterPro" id="IPR007497">
    <property type="entry name" value="SIMPL/DUF541"/>
</dbReference>
<dbReference type="GO" id="GO:0006974">
    <property type="term" value="P:DNA damage response"/>
    <property type="evidence" value="ECO:0007669"/>
    <property type="project" value="TreeGrafter"/>
</dbReference>
<organism evidence="2 3">
    <name type="scientific">Solemya elarraichensis gill symbiont</name>
    <dbReference type="NCBI Taxonomy" id="1918949"/>
    <lineage>
        <taxon>Bacteria</taxon>
        <taxon>Pseudomonadati</taxon>
        <taxon>Pseudomonadota</taxon>
        <taxon>Gammaproteobacteria</taxon>
        <taxon>sulfur-oxidizing symbionts</taxon>
    </lineage>
</organism>
<accession>A0A1T2L2D5</accession>
<evidence type="ECO:0000313" key="2">
    <source>
        <dbReference type="EMBL" id="OOZ39231.1"/>
    </source>
</evidence>
<dbReference type="InterPro" id="IPR052022">
    <property type="entry name" value="26kDa_periplasmic_antigen"/>
</dbReference>
<keyword evidence="1" id="KW-0732">Signal</keyword>
<dbReference type="Gene3D" id="3.30.110.170">
    <property type="entry name" value="Protein of unknown function (DUF541), domain 1"/>
    <property type="match status" value="1"/>
</dbReference>